<reference evidence="1 2" key="1">
    <citation type="submission" date="2024-01" db="EMBL/GenBank/DDBJ databases">
        <authorList>
            <person name="Waweru B."/>
        </authorList>
    </citation>
    <scope>NUCLEOTIDE SEQUENCE [LARGE SCALE GENOMIC DNA]</scope>
</reference>
<dbReference type="EMBL" id="CAWUPB010000826">
    <property type="protein sequence ID" value="CAK7325046.1"/>
    <property type="molecule type" value="Genomic_DNA"/>
</dbReference>
<name>A0AAV1QTK5_9ROSI</name>
<accession>A0AAV1QTK5</accession>
<evidence type="ECO:0000313" key="1">
    <source>
        <dbReference type="EMBL" id="CAK7325046.1"/>
    </source>
</evidence>
<gene>
    <name evidence="1" type="ORF">DCAF_LOCUS2718</name>
</gene>
<comment type="caution">
    <text evidence="1">The sequence shown here is derived from an EMBL/GenBank/DDBJ whole genome shotgun (WGS) entry which is preliminary data.</text>
</comment>
<protein>
    <submittedName>
        <fullName evidence="1">Uncharacterized protein</fullName>
    </submittedName>
</protein>
<dbReference type="Proteomes" id="UP001314170">
    <property type="component" value="Unassembled WGS sequence"/>
</dbReference>
<keyword evidence="2" id="KW-1185">Reference proteome</keyword>
<organism evidence="1 2">
    <name type="scientific">Dovyalis caffra</name>
    <dbReference type="NCBI Taxonomy" id="77055"/>
    <lineage>
        <taxon>Eukaryota</taxon>
        <taxon>Viridiplantae</taxon>
        <taxon>Streptophyta</taxon>
        <taxon>Embryophyta</taxon>
        <taxon>Tracheophyta</taxon>
        <taxon>Spermatophyta</taxon>
        <taxon>Magnoliopsida</taxon>
        <taxon>eudicotyledons</taxon>
        <taxon>Gunneridae</taxon>
        <taxon>Pentapetalae</taxon>
        <taxon>rosids</taxon>
        <taxon>fabids</taxon>
        <taxon>Malpighiales</taxon>
        <taxon>Salicaceae</taxon>
        <taxon>Flacourtieae</taxon>
        <taxon>Dovyalis</taxon>
    </lineage>
</organism>
<dbReference type="AlphaFoldDB" id="A0AAV1QTK5"/>
<proteinExistence type="predicted"/>
<sequence length="73" mass="8242">MAGCELEAKSSLRYICNVRVGWRQEDNFWPKREDYQEHGRTFMVGIGIPANAAAIALCSCSNPRELKDIKIPS</sequence>
<evidence type="ECO:0000313" key="2">
    <source>
        <dbReference type="Proteomes" id="UP001314170"/>
    </source>
</evidence>